<sequence>MTDLTSLCTLLVSVPGLRCGVTSCQGIGSARTDVCTSKDSDSHASIQGIQLNFRNAVAYPGMQAAGTGQPPEAQVIQGLPDGIRTWPVWQSRQAPMSMKTRSGEANEAVSWTDDMDEDAFLLLVAAAQNQGALGPAAALYIAAVAAASVAALRCSLRISSRGQQGTAAALRRAAVWLAEVSVDALVPEPAARAAMAGLADVLTAALQVLRVVPSAVAATAVPTAVAVDAAVGSQSDVDAMDLTSILTSTAMPTATATAAAAAAAAVLYEPRCDPVRLTAAAVNALYGRCPDAAAVAAAARLLGCCLQLQIQPPPPPSRPQPSTGRIAAAERSAAAGRGAKGLVPLAVRPMGLSEAAGWGTLLDLRRHPHPLVRTACLSAVQQ</sequence>
<organism evidence="1 2">
    <name type="scientific">Volvox reticuliferus</name>
    <dbReference type="NCBI Taxonomy" id="1737510"/>
    <lineage>
        <taxon>Eukaryota</taxon>
        <taxon>Viridiplantae</taxon>
        <taxon>Chlorophyta</taxon>
        <taxon>core chlorophytes</taxon>
        <taxon>Chlorophyceae</taxon>
        <taxon>CS clade</taxon>
        <taxon>Chlamydomonadales</taxon>
        <taxon>Volvocaceae</taxon>
        <taxon>Volvox</taxon>
    </lineage>
</organism>
<protein>
    <submittedName>
        <fullName evidence="1">Uncharacterized protein</fullName>
    </submittedName>
</protein>
<proteinExistence type="predicted"/>
<evidence type="ECO:0000313" key="1">
    <source>
        <dbReference type="EMBL" id="GIL79968.1"/>
    </source>
</evidence>
<feature type="non-terminal residue" evidence="1">
    <location>
        <position position="382"/>
    </location>
</feature>
<dbReference type="EMBL" id="BNCP01000017">
    <property type="protein sequence ID" value="GIL79968.1"/>
    <property type="molecule type" value="Genomic_DNA"/>
</dbReference>
<dbReference type="OrthoDB" id="18190at2759"/>
<keyword evidence="2" id="KW-1185">Reference proteome</keyword>
<name>A0A8J4GK74_9CHLO</name>
<gene>
    <name evidence="1" type="ORF">Vretifemale_9204</name>
</gene>
<dbReference type="Proteomes" id="UP000747110">
    <property type="component" value="Unassembled WGS sequence"/>
</dbReference>
<dbReference type="AlphaFoldDB" id="A0A8J4GK74"/>
<comment type="caution">
    <text evidence="1">The sequence shown here is derived from an EMBL/GenBank/DDBJ whole genome shotgun (WGS) entry which is preliminary data.</text>
</comment>
<evidence type="ECO:0000313" key="2">
    <source>
        <dbReference type="Proteomes" id="UP000747110"/>
    </source>
</evidence>
<reference evidence="1" key="1">
    <citation type="journal article" date="2021" name="Proc. Natl. Acad. Sci. U.S.A.">
        <title>Three genomes in the algal genus Volvox reveal the fate of a haploid sex-determining region after a transition to homothallism.</title>
        <authorList>
            <person name="Yamamoto K."/>
            <person name="Hamaji T."/>
            <person name="Kawai-Toyooka H."/>
            <person name="Matsuzaki R."/>
            <person name="Takahashi F."/>
            <person name="Nishimura Y."/>
            <person name="Kawachi M."/>
            <person name="Noguchi H."/>
            <person name="Minakuchi Y."/>
            <person name="Umen J.G."/>
            <person name="Toyoda A."/>
            <person name="Nozaki H."/>
        </authorList>
    </citation>
    <scope>NUCLEOTIDE SEQUENCE</scope>
    <source>
        <strain evidence="1">NIES-3786</strain>
    </source>
</reference>
<accession>A0A8J4GK74</accession>